<name>A0A2N5X696_9GAMM</name>
<dbReference type="PROSITE" id="PS51450">
    <property type="entry name" value="LRR"/>
    <property type="match status" value="2"/>
</dbReference>
<dbReference type="PROSITE" id="PS51257">
    <property type="entry name" value="PROKAR_LIPOPROTEIN"/>
    <property type="match status" value="1"/>
</dbReference>
<evidence type="ECO:0000256" key="2">
    <source>
        <dbReference type="ARBA" id="ARBA00022737"/>
    </source>
</evidence>
<keyword evidence="4" id="KW-1185">Reference proteome</keyword>
<dbReference type="EMBL" id="PKUS01000003">
    <property type="protein sequence ID" value="PLW70014.1"/>
    <property type="molecule type" value="Genomic_DNA"/>
</dbReference>
<evidence type="ECO:0008006" key="5">
    <source>
        <dbReference type="Google" id="ProtNLM"/>
    </source>
</evidence>
<dbReference type="RefSeq" id="WP_101517516.1">
    <property type="nucleotide sequence ID" value="NZ_PKUS01000003.1"/>
</dbReference>
<dbReference type="InterPro" id="IPR001611">
    <property type="entry name" value="Leu-rich_rpt"/>
</dbReference>
<dbReference type="PANTHER" id="PTHR15454">
    <property type="entry name" value="NISCHARIN RELATED"/>
    <property type="match status" value="1"/>
</dbReference>
<dbReference type="GO" id="GO:0005737">
    <property type="term" value="C:cytoplasm"/>
    <property type="evidence" value="ECO:0007669"/>
    <property type="project" value="TreeGrafter"/>
</dbReference>
<dbReference type="SUPFAM" id="SSF52058">
    <property type="entry name" value="L domain-like"/>
    <property type="match status" value="1"/>
</dbReference>
<dbReference type="Gene3D" id="3.80.10.10">
    <property type="entry name" value="Ribonuclease Inhibitor"/>
    <property type="match status" value="1"/>
</dbReference>
<evidence type="ECO:0000313" key="3">
    <source>
        <dbReference type="EMBL" id="PLW70014.1"/>
    </source>
</evidence>
<dbReference type="Proteomes" id="UP000235005">
    <property type="component" value="Unassembled WGS sequence"/>
</dbReference>
<keyword evidence="1" id="KW-0433">Leucine-rich repeat</keyword>
<sequence>MGKLRGARNLNPRESAMPRWILFALLLATSGGCSNYDLTVNEKVVYTPRPLFSDFTVIDDGLRTCIEQAIIDQQVTRPNELLVLNCSAAEIGSLDGLGLFTGLRQLSLASNQIEHLHPLAALSSLESLDLTNNRIVDPVALYELLSLRVLDLSGNPQLQCPGRNALFQLDQLILPAHCTRP</sequence>
<dbReference type="AlphaFoldDB" id="A0A2N5X696"/>
<proteinExistence type="predicted"/>
<dbReference type="Pfam" id="PF13855">
    <property type="entry name" value="LRR_8"/>
    <property type="match status" value="1"/>
</dbReference>
<accession>A0A2N5X696</accession>
<dbReference type="OrthoDB" id="6388152at2"/>
<evidence type="ECO:0000256" key="1">
    <source>
        <dbReference type="ARBA" id="ARBA00022614"/>
    </source>
</evidence>
<protein>
    <recommendedName>
        <fullName evidence="5">Leucine-rich repeat domain-containing protein</fullName>
    </recommendedName>
</protein>
<keyword evidence="2" id="KW-0677">Repeat</keyword>
<gene>
    <name evidence="3" type="ORF">C0039_05715</name>
</gene>
<evidence type="ECO:0000313" key="4">
    <source>
        <dbReference type="Proteomes" id="UP000235005"/>
    </source>
</evidence>
<dbReference type="InterPro" id="IPR032675">
    <property type="entry name" value="LRR_dom_sf"/>
</dbReference>
<comment type="caution">
    <text evidence="3">The sequence shown here is derived from an EMBL/GenBank/DDBJ whole genome shotgun (WGS) entry which is preliminary data.</text>
</comment>
<organism evidence="3 4">
    <name type="scientific">Pseudohalioglobus lutimaris</name>
    <dbReference type="NCBI Taxonomy" id="1737061"/>
    <lineage>
        <taxon>Bacteria</taxon>
        <taxon>Pseudomonadati</taxon>
        <taxon>Pseudomonadota</taxon>
        <taxon>Gammaproteobacteria</taxon>
        <taxon>Cellvibrionales</taxon>
        <taxon>Halieaceae</taxon>
        <taxon>Pseudohalioglobus</taxon>
    </lineage>
</organism>
<reference evidence="3 4" key="1">
    <citation type="submission" date="2018-01" db="EMBL/GenBank/DDBJ databases">
        <title>The draft genome sequence of Halioglobus lutimaris HF004.</title>
        <authorList>
            <person name="Du Z.-J."/>
            <person name="Shi M.-J."/>
        </authorList>
    </citation>
    <scope>NUCLEOTIDE SEQUENCE [LARGE SCALE GENOMIC DNA]</scope>
    <source>
        <strain evidence="3 4">HF004</strain>
    </source>
</reference>